<evidence type="ECO:0000313" key="2">
    <source>
        <dbReference type="Proteomes" id="UP000595437"/>
    </source>
</evidence>
<reference evidence="2" key="1">
    <citation type="submission" date="2021-01" db="EMBL/GenBank/DDBJ databases">
        <title>Caligus Genome Assembly.</title>
        <authorList>
            <person name="Gallardo-Escarate C."/>
        </authorList>
    </citation>
    <scope>NUCLEOTIDE SEQUENCE [LARGE SCALE GENOMIC DNA]</scope>
</reference>
<name>A0A7T8HL95_CALRO</name>
<gene>
    <name evidence="1" type="ORF">FKW44_004099</name>
</gene>
<sequence length="56" mass="6536">MCRVLIDALSFGIQRSFGAYIERREILIASAYLPEFKVGFFYIAKQDLARNYLLDE</sequence>
<dbReference type="AlphaFoldDB" id="A0A7T8HL95"/>
<organism evidence="1 2">
    <name type="scientific">Caligus rogercresseyi</name>
    <name type="common">Sea louse</name>
    <dbReference type="NCBI Taxonomy" id="217165"/>
    <lineage>
        <taxon>Eukaryota</taxon>
        <taxon>Metazoa</taxon>
        <taxon>Ecdysozoa</taxon>
        <taxon>Arthropoda</taxon>
        <taxon>Crustacea</taxon>
        <taxon>Multicrustacea</taxon>
        <taxon>Hexanauplia</taxon>
        <taxon>Copepoda</taxon>
        <taxon>Siphonostomatoida</taxon>
        <taxon>Caligidae</taxon>
        <taxon>Caligus</taxon>
    </lineage>
</organism>
<proteinExistence type="predicted"/>
<dbReference type="Proteomes" id="UP000595437">
    <property type="component" value="Chromosome 3"/>
</dbReference>
<accession>A0A7T8HL95</accession>
<keyword evidence="2" id="KW-1185">Reference proteome</keyword>
<dbReference type="EMBL" id="CP045892">
    <property type="protein sequence ID" value="QQP52083.1"/>
    <property type="molecule type" value="Genomic_DNA"/>
</dbReference>
<evidence type="ECO:0000313" key="1">
    <source>
        <dbReference type="EMBL" id="QQP52083.1"/>
    </source>
</evidence>
<feature type="non-terminal residue" evidence="1">
    <location>
        <position position="56"/>
    </location>
</feature>
<protein>
    <submittedName>
        <fullName evidence="1">Uncharacterized protein</fullName>
    </submittedName>
</protein>